<comment type="caution">
    <text evidence="1">The sequence shown here is derived from an EMBL/GenBank/DDBJ whole genome shotgun (WGS) entry which is preliminary data.</text>
</comment>
<gene>
    <name evidence="1" type="ORF">GN958_ATG01971</name>
</gene>
<protein>
    <submittedName>
        <fullName evidence="1">Uncharacterized protein</fullName>
    </submittedName>
</protein>
<evidence type="ECO:0000313" key="2">
    <source>
        <dbReference type="Proteomes" id="UP000704712"/>
    </source>
</evidence>
<sequence length="63" mass="6754">MKNIGEDYWDSSGATRDIRPLSYLQETPMLGGERAEREAISDNSFEVTGAGTGGDKCGLPDGM</sequence>
<organism evidence="1 2">
    <name type="scientific">Phytophthora infestans</name>
    <name type="common">Potato late blight agent</name>
    <name type="synonym">Botrytis infestans</name>
    <dbReference type="NCBI Taxonomy" id="4787"/>
    <lineage>
        <taxon>Eukaryota</taxon>
        <taxon>Sar</taxon>
        <taxon>Stramenopiles</taxon>
        <taxon>Oomycota</taxon>
        <taxon>Peronosporomycetes</taxon>
        <taxon>Peronosporales</taxon>
        <taxon>Peronosporaceae</taxon>
        <taxon>Phytophthora</taxon>
    </lineage>
</organism>
<proteinExistence type="predicted"/>
<dbReference type="EMBL" id="JAACNO010000214">
    <property type="protein sequence ID" value="KAF4148843.1"/>
    <property type="molecule type" value="Genomic_DNA"/>
</dbReference>
<name>A0A8S9V8C9_PHYIN</name>
<evidence type="ECO:0000313" key="1">
    <source>
        <dbReference type="EMBL" id="KAF4148843.1"/>
    </source>
</evidence>
<reference evidence="1" key="1">
    <citation type="submission" date="2020-03" db="EMBL/GenBank/DDBJ databases">
        <title>Hybrid Assembly of Korean Phytophthora infestans isolates.</title>
        <authorList>
            <person name="Prokchorchik M."/>
            <person name="Lee Y."/>
            <person name="Seo J."/>
            <person name="Cho J.-H."/>
            <person name="Park Y.-E."/>
            <person name="Jang D.-C."/>
            <person name="Im J.-S."/>
            <person name="Choi J.-G."/>
            <person name="Park H.-J."/>
            <person name="Lee G.-B."/>
            <person name="Lee Y.-G."/>
            <person name="Hong S.-Y."/>
            <person name="Cho K."/>
            <person name="Sohn K.H."/>
        </authorList>
    </citation>
    <scope>NUCLEOTIDE SEQUENCE</scope>
    <source>
        <strain evidence="1">KR_2_A2</strain>
    </source>
</reference>
<dbReference type="Proteomes" id="UP000704712">
    <property type="component" value="Unassembled WGS sequence"/>
</dbReference>
<accession>A0A8S9V8C9</accession>
<dbReference type="AlphaFoldDB" id="A0A8S9V8C9"/>